<name>A0A3N4IWA2_9PEZI</name>
<feature type="compositionally biased region" description="Acidic residues" evidence="1">
    <location>
        <begin position="184"/>
        <end position="201"/>
    </location>
</feature>
<protein>
    <submittedName>
        <fullName evidence="2">Uncharacterized protein</fullName>
    </submittedName>
</protein>
<evidence type="ECO:0000256" key="1">
    <source>
        <dbReference type="SAM" id="MobiDB-lite"/>
    </source>
</evidence>
<sequence>MRQQTLLKNGHFVTGWHFDSRADFLKNRSLLPLSLREEYELQYPPSPPPSPPPPPPPPPTPGSDPVIILRNPKTARLYHICPPTRPQMLRKSWAVMLRPRKICLPEGWKGLSMGWLEELCLKRVGGGGGGAEGLRDGGGLWFCGDKQKVGEQITIGELIEFARVRLDEPAEGVWECPLFLELGSSEDQEEGEEEEEEEEEIAPLTGEWNEERRKKRRKEVEEEGVQVEVEDFVSGTTSETIAGYLGLSREEEGAEGEGGYGG</sequence>
<organism evidence="2 3">
    <name type="scientific">Choiromyces venosus 120613-1</name>
    <dbReference type="NCBI Taxonomy" id="1336337"/>
    <lineage>
        <taxon>Eukaryota</taxon>
        <taxon>Fungi</taxon>
        <taxon>Dikarya</taxon>
        <taxon>Ascomycota</taxon>
        <taxon>Pezizomycotina</taxon>
        <taxon>Pezizomycetes</taxon>
        <taxon>Pezizales</taxon>
        <taxon>Tuberaceae</taxon>
        <taxon>Choiromyces</taxon>
    </lineage>
</organism>
<evidence type="ECO:0000313" key="3">
    <source>
        <dbReference type="Proteomes" id="UP000276215"/>
    </source>
</evidence>
<feature type="compositionally biased region" description="Pro residues" evidence="1">
    <location>
        <begin position="44"/>
        <end position="62"/>
    </location>
</feature>
<evidence type="ECO:0000313" key="2">
    <source>
        <dbReference type="EMBL" id="RPA89088.1"/>
    </source>
</evidence>
<feature type="compositionally biased region" description="Acidic residues" evidence="1">
    <location>
        <begin position="221"/>
        <end position="231"/>
    </location>
</feature>
<dbReference type="OrthoDB" id="10371673at2759"/>
<accession>A0A3N4IWA2</accession>
<gene>
    <name evidence="2" type="ORF">L873DRAFT_1839343</name>
</gene>
<dbReference type="Proteomes" id="UP000276215">
    <property type="component" value="Unassembled WGS sequence"/>
</dbReference>
<feature type="region of interest" description="Disordered" evidence="1">
    <location>
        <begin position="41"/>
        <end position="65"/>
    </location>
</feature>
<proteinExistence type="predicted"/>
<dbReference type="AlphaFoldDB" id="A0A3N4IWA2"/>
<keyword evidence="3" id="KW-1185">Reference proteome</keyword>
<feature type="region of interest" description="Disordered" evidence="1">
    <location>
        <begin position="184"/>
        <end position="262"/>
    </location>
</feature>
<dbReference type="EMBL" id="ML120614">
    <property type="protein sequence ID" value="RPA89088.1"/>
    <property type="molecule type" value="Genomic_DNA"/>
</dbReference>
<reference evidence="2 3" key="1">
    <citation type="journal article" date="2018" name="Nat. Ecol. Evol.">
        <title>Pezizomycetes genomes reveal the molecular basis of ectomycorrhizal truffle lifestyle.</title>
        <authorList>
            <person name="Murat C."/>
            <person name="Payen T."/>
            <person name="Noel B."/>
            <person name="Kuo A."/>
            <person name="Morin E."/>
            <person name="Chen J."/>
            <person name="Kohler A."/>
            <person name="Krizsan K."/>
            <person name="Balestrini R."/>
            <person name="Da Silva C."/>
            <person name="Montanini B."/>
            <person name="Hainaut M."/>
            <person name="Levati E."/>
            <person name="Barry K.W."/>
            <person name="Belfiori B."/>
            <person name="Cichocki N."/>
            <person name="Clum A."/>
            <person name="Dockter R.B."/>
            <person name="Fauchery L."/>
            <person name="Guy J."/>
            <person name="Iotti M."/>
            <person name="Le Tacon F."/>
            <person name="Lindquist E.A."/>
            <person name="Lipzen A."/>
            <person name="Malagnac F."/>
            <person name="Mello A."/>
            <person name="Molinier V."/>
            <person name="Miyauchi S."/>
            <person name="Poulain J."/>
            <person name="Riccioni C."/>
            <person name="Rubini A."/>
            <person name="Sitrit Y."/>
            <person name="Splivallo R."/>
            <person name="Traeger S."/>
            <person name="Wang M."/>
            <person name="Zifcakova L."/>
            <person name="Wipf D."/>
            <person name="Zambonelli A."/>
            <person name="Paolocci F."/>
            <person name="Nowrousian M."/>
            <person name="Ottonello S."/>
            <person name="Baldrian P."/>
            <person name="Spatafora J.W."/>
            <person name="Henrissat B."/>
            <person name="Nagy L.G."/>
            <person name="Aury J.M."/>
            <person name="Wincker P."/>
            <person name="Grigoriev I.V."/>
            <person name="Bonfante P."/>
            <person name="Martin F.M."/>
        </authorList>
    </citation>
    <scope>NUCLEOTIDE SEQUENCE [LARGE SCALE GENOMIC DNA]</scope>
    <source>
        <strain evidence="2 3">120613-1</strain>
    </source>
</reference>